<dbReference type="EMBL" id="BAABJP010000001">
    <property type="protein sequence ID" value="GAA5147106.1"/>
    <property type="molecule type" value="Genomic_DNA"/>
</dbReference>
<sequence>MSSDTVEPAEPVGIVLVSHSAELASGLRDLLGQLGVAADAVAVAGGTEDGGLGTSYDLIDAAIRRVDRGSGVAVLPDLGSSVLTARAVLAERNRPDLVLVDAPFVEGAVAAAVLAATGAPLAAVITAAEQAREARKF</sequence>
<dbReference type="PANTHER" id="PTHR38594">
    <property type="entry name" value="PEP-DEPENDENT DIHYDROXYACETONE KINASE, PHOSPHORYL DONOR SUBUNIT DHAM"/>
    <property type="match status" value="1"/>
</dbReference>
<evidence type="ECO:0000256" key="5">
    <source>
        <dbReference type="ARBA" id="ARBA00046577"/>
    </source>
</evidence>
<protein>
    <recommendedName>
        <fullName evidence="3">phosphoenolpyruvate--glycerone phosphotransferase</fullName>
        <ecNumber evidence="3">2.7.1.121</ecNumber>
    </recommendedName>
</protein>
<dbReference type="InterPro" id="IPR012844">
    <property type="entry name" value="DhaM_N"/>
</dbReference>
<proteinExistence type="predicted"/>
<dbReference type="SUPFAM" id="SSF53062">
    <property type="entry name" value="PTS system fructose IIA component-like"/>
    <property type="match status" value="1"/>
</dbReference>
<gene>
    <name evidence="7" type="ORF">GCM10023321_07590</name>
</gene>
<comment type="caution">
    <text evidence="7">The sequence shown here is derived from an EMBL/GenBank/DDBJ whole genome shotgun (WGS) entry which is preliminary data.</text>
</comment>
<evidence type="ECO:0000259" key="6">
    <source>
        <dbReference type="PROSITE" id="PS51096"/>
    </source>
</evidence>
<evidence type="ECO:0000313" key="7">
    <source>
        <dbReference type="EMBL" id="GAA5147106.1"/>
    </source>
</evidence>
<evidence type="ECO:0000256" key="3">
    <source>
        <dbReference type="ARBA" id="ARBA00012095"/>
    </source>
</evidence>
<dbReference type="InterPro" id="IPR039643">
    <property type="entry name" value="DhaM"/>
</dbReference>
<dbReference type="PROSITE" id="PS51096">
    <property type="entry name" value="PTS_EIIA_TYPE_4"/>
    <property type="match status" value="1"/>
</dbReference>
<comment type="function">
    <text evidence="2">Component of the dihydroxyacetone kinase complex, which is responsible for the phosphoenolpyruvate (PEP)-dependent phosphorylation of dihydroxyacetone. DhaM serves as the phosphoryl donor. Is phosphorylated by phosphoenolpyruvate in an EI- and HPr-dependent reaction, and a phosphorelay system on histidine residues finally leads to phosphoryl transfer to DhaL and dihydroxyacetone.</text>
</comment>
<dbReference type="EC" id="2.7.1.121" evidence="3"/>
<accession>A0ABP9PIF5</accession>
<name>A0ABP9PIF5_9PSEU</name>
<evidence type="ECO:0000313" key="8">
    <source>
        <dbReference type="Proteomes" id="UP001428817"/>
    </source>
</evidence>
<organism evidence="7 8">
    <name type="scientific">Pseudonocardia eucalypti</name>
    <dbReference type="NCBI Taxonomy" id="648755"/>
    <lineage>
        <taxon>Bacteria</taxon>
        <taxon>Bacillati</taxon>
        <taxon>Actinomycetota</taxon>
        <taxon>Actinomycetes</taxon>
        <taxon>Pseudonocardiales</taxon>
        <taxon>Pseudonocardiaceae</taxon>
        <taxon>Pseudonocardia</taxon>
    </lineage>
</organism>
<feature type="domain" description="PTS EIIA type-4" evidence="6">
    <location>
        <begin position="11"/>
        <end position="135"/>
    </location>
</feature>
<dbReference type="PANTHER" id="PTHR38594:SF1">
    <property type="entry name" value="PEP-DEPENDENT DIHYDROXYACETONE KINASE, PHOSPHORYL DONOR SUBUNIT DHAM"/>
    <property type="match status" value="1"/>
</dbReference>
<evidence type="ECO:0000256" key="4">
    <source>
        <dbReference type="ARBA" id="ARBA00022679"/>
    </source>
</evidence>
<dbReference type="InterPro" id="IPR036662">
    <property type="entry name" value="PTS_EIIA_man-typ_sf"/>
</dbReference>
<evidence type="ECO:0000256" key="2">
    <source>
        <dbReference type="ARBA" id="ARBA00002788"/>
    </source>
</evidence>
<keyword evidence="4" id="KW-0808">Transferase</keyword>
<dbReference type="InterPro" id="IPR004701">
    <property type="entry name" value="PTS_EIIA_man-typ"/>
</dbReference>
<dbReference type="RefSeq" id="WP_185058976.1">
    <property type="nucleotide sequence ID" value="NZ_BAABJP010000001.1"/>
</dbReference>
<evidence type="ECO:0000256" key="1">
    <source>
        <dbReference type="ARBA" id="ARBA00001113"/>
    </source>
</evidence>
<comment type="subunit">
    <text evidence="5">Homodimer. The dihydroxyacetone kinase complex is composed of a homodimer of DhaM, a homodimer of DhaK and the subunit DhaL.</text>
</comment>
<dbReference type="Gene3D" id="3.40.50.510">
    <property type="entry name" value="Phosphotransferase system, mannose-type IIA component"/>
    <property type="match status" value="1"/>
</dbReference>
<keyword evidence="8" id="KW-1185">Reference proteome</keyword>
<comment type="catalytic activity">
    <reaction evidence="1">
        <text>dihydroxyacetone + phosphoenolpyruvate = dihydroxyacetone phosphate + pyruvate</text>
        <dbReference type="Rhea" id="RHEA:18381"/>
        <dbReference type="ChEBI" id="CHEBI:15361"/>
        <dbReference type="ChEBI" id="CHEBI:16016"/>
        <dbReference type="ChEBI" id="CHEBI:57642"/>
        <dbReference type="ChEBI" id="CHEBI:58702"/>
        <dbReference type="EC" id="2.7.1.121"/>
    </reaction>
</comment>
<dbReference type="Pfam" id="PF03610">
    <property type="entry name" value="EIIA-man"/>
    <property type="match status" value="1"/>
</dbReference>
<dbReference type="NCBIfam" id="TIGR02364">
    <property type="entry name" value="dha_pts"/>
    <property type="match status" value="1"/>
</dbReference>
<reference evidence="8" key="1">
    <citation type="journal article" date="2019" name="Int. J. Syst. Evol. Microbiol.">
        <title>The Global Catalogue of Microorganisms (GCM) 10K type strain sequencing project: providing services to taxonomists for standard genome sequencing and annotation.</title>
        <authorList>
            <consortium name="The Broad Institute Genomics Platform"/>
            <consortium name="The Broad Institute Genome Sequencing Center for Infectious Disease"/>
            <person name="Wu L."/>
            <person name="Ma J."/>
        </authorList>
    </citation>
    <scope>NUCLEOTIDE SEQUENCE [LARGE SCALE GENOMIC DNA]</scope>
    <source>
        <strain evidence="8">JCM 18303</strain>
    </source>
</reference>
<dbReference type="Proteomes" id="UP001428817">
    <property type="component" value="Unassembled WGS sequence"/>
</dbReference>